<accession>A0ABW4XMV6</accession>
<evidence type="ECO:0000256" key="4">
    <source>
        <dbReference type="ARBA" id="ARBA00022984"/>
    </source>
</evidence>
<evidence type="ECO:0000256" key="5">
    <source>
        <dbReference type="ARBA" id="ARBA00023235"/>
    </source>
</evidence>
<dbReference type="EC" id="5.1.1.3" evidence="2 7"/>
<dbReference type="InterPro" id="IPR033134">
    <property type="entry name" value="Asp/Glu_racemase_AS_2"/>
</dbReference>
<feature type="binding site" evidence="7">
    <location>
        <begin position="74"/>
        <end position="75"/>
    </location>
    <ligand>
        <name>substrate</name>
    </ligand>
</feature>
<evidence type="ECO:0000256" key="7">
    <source>
        <dbReference type="HAMAP-Rule" id="MF_00258"/>
    </source>
</evidence>
<dbReference type="HAMAP" id="MF_00258">
    <property type="entry name" value="Glu_racemase"/>
    <property type="match status" value="1"/>
</dbReference>
<dbReference type="EMBL" id="JBHUHT010000013">
    <property type="protein sequence ID" value="MFD2096892.1"/>
    <property type="molecule type" value="Genomic_DNA"/>
</dbReference>
<dbReference type="Proteomes" id="UP001597380">
    <property type="component" value="Unassembled WGS sequence"/>
</dbReference>
<evidence type="ECO:0000256" key="1">
    <source>
        <dbReference type="ARBA" id="ARBA00001602"/>
    </source>
</evidence>
<dbReference type="RefSeq" id="WP_345339595.1">
    <property type="nucleotide sequence ID" value="NZ_BAABLI010000009.1"/>
</dbReference>
<protein>
    <recommendedName>
        <fullName evidence="2 7">Glutamate racemase</fullName>
        <ecNumber evidence="2 7">5.1.1.3</ecNumber>
    </recommendedName>
</protein>
<keyword evidence="9" id="KW-1185">Reference proteome</keyword>
<dbReference type="Gene3D" id="3.40.50.1860">
    <property type="match status" value="2"/>
</dbReference>
<feature type="binding site" evidence="7">
    <location>
        <begin position="185"/>
        <end position="186"/>
    </location>
    <ligand>
        <name>substrate</name>
    </ligand>
</feature>
<dbReference type="InterPro" id="IPR001920">
    <property type="entry name" value="Asp/Glu_race"/>
</dbReference>
<comment type="similarity">
    <text evidence="7">Belongs to the aspartate/glutamate racemases family.</text>
</comment>
<dbReference type="InterPro" id="IPR015942">
    <property type="entry name" value="Asp/Glu/hydantoin_racemase"/>
</dbReference>
<name>A0ABW4XMV6_9GAMM</name>
<evidence type="ECO:0000256" key="3">
    <source>
        <dbReference type="ARBA" id="ARBA00022960"/>
    </source>
</evidence>
<evidence type="ECO:0000256" key="6">
    <source>
        <dbReference type="ARBA" id="ARBA00023316"/>
    </source>
</evidence>
<comment type="pathway">
    <text evidence="7">Cell wall biogenesis; peptidoglycan biosynthesis.</text>
</comment>
<dbReference type="InterPro" id="IPR004391">
    <property type="entry name" value="Glu_race"/>
</dbReference>
<organism evidence="8 9">
    <name type="scientific">Corallincola platygyrae</name>
    <dbReference type="NCBI Taxonomy" id="1193278"/>
    <lineage>
        <taxon>Bacteria</taxon>
        <taxon>Pseudomonadati</taxon>
        <taxon>Pseudomonadota</taxon>
        <taxon>Gammaproteobacteria</taxon>
        <taxon>Alteromonadales</taxon>
        <taxon>Psychromonadaceae</taxon>
        <taxon>Corallincola</taxon>
    </lineage>
</organism>
<proteinExistence type="inferred from homology"/>
<dbReference type="Pfam" id="PF01177">
    <property type="entry name" value="Asp_Glu_race"/>
    <property type="match status" value="1"/>
</dbReference>
<keyword evidence="6 7" id="KW-0961">Cell wall biogenesis/degradation</keyword>
<dbReference type="PANTHER" id="PTHR21198">
    <property type="entry name" value="GLUTAMATE RACEMASE"/>
    <property type="match status" value="1"/>
</dbReference>
<keyword evidence="5 7" id="KW-0413">Isomerase</keyword>
<comment type="function">
    <text evidence="7">Provides the (R)-glutamate required for cell wall biosynthesis.</text>
</comment>
<comment type="catalytic activity">
    <reaction evidence="1 7">
        <text>L-glutamate = D-glutamate</text>
        <dbReference type="Rhea" id="RHEA:12813"/>
        <dbReference type="ChEBI" id="CHEBI:29985"/>
        <dbReference type="ChEBI" id="CHEBI:29986"/>
        <dbReference type="EC" id="5.1.1.3"/>
    </reaction>
</comment>
<evidence type="ECO:0000313" key="8">
    <source>
        <dbReference type="EMBL" id="MFD2096892.1"/>
    </source>
</evidence>
<dbReference type="SUPFAM" id="SSF53681">
    <property type="entry name" value="Aspartate/glutamate racemase"/>
    <property type="match status" value="2"/>
</dbReference>
<gene>
    <name evidence="7 8" type="primary">murI</name>
    <name evidence="8" type="ORF">ACFSJ3_12915</name>
</gene>
<dbReference type="PROSITE" id="PS00923">
    <property type="entry name" value="ASP_GLU_RACEMASE_1"/>
    <property type="match status" value="1"/>
</dbReference>
<comment type="caution">
    <text evidence="8">The sequence shown here is derived from an EMBL/GenBank/DDBJ whole genome shotgun (WGS) entry which is preliminary data.</text>
</comment>
<reference evidence="9" key="1">
    <citation type="journal article" date="2019" name="Int. J. Syst. Evol. Microbiol.">
        <title>The Global Catalogue of Microorganisms (GCM) 10K type strain sequencing project: providing services to taxonomists for standard genome sequencing and annotation.</title>
        <authorList>
            <consortium name="The Broad Institute Genomics Platform"/>
            <consortium name="The Broad Institute Genome Sequencing Center for Infectious Disease"/>
            <person name="Wu L."/>
            <person name="Ma J."/>
        </authorList>
    </citation>
    <scope>NUCLEOTIDE SEQUENCE [LARGE SCALE GENOMIC DNA]</scope>
    <source>
        <strain evidence="9">CGMCC 1.10992</strain>
    </source>
</reference>
<dbReference type="InterPro" id="IPR018187">
    <property type="entry name" value="Asp/Glu_racemase_AS_1"/>
</dbReference>
<evidence type="ECO:0000256" key="2">
    <source>
        <dbReference type="ARBA" id="ARBA00013090"/>
    </source>
</evidence>
<feature type="binding site" evidence="7">
    <location>
        <begin position="41"/>
        <end position="42"/>
    </location>
    <ligand>
        <name>substrate</name>
    </ligand>
</feature>
<sequence length="265" mass="28218">MSARILIFDSGVGGLSVWQAIHSRMPELQPFYLMDNEAQPYGELADDYLVKRAVALISDAVAQCAPAMVVVACNSASTLVLPELRAKLEIPVVGVVPAIKPAALQSKNKHIGILATPGTVARAYTQALIDEFAADCQISRLGSSELVLMAEQKLAGQAPSLPLLRQLLSSWAGIEGPDTIVLGCTHFPLLASEIQQALPQVCCIDSGDAIARRVEALFQDASIDAGPTEVPSTLWFTKRSESLGAQWAAFSAAGLVESQEIKSRH</sequence>
<dbReference type="PROSITE" id="PS00924">
    <property type="entry name" value="ASP_GLU_RACEMASE_2"/>
    <property type="match status" value="1"/>
</dbReference>
<keyword evidence="4 7" id="KW-0573">Peptidoglycan synthesis</keyword>
<dbReference type="NCBIfam" id="TIGR00067">
    <property type="entry name" value="glut_race"/>
    <property type="match status" value="1"/>
</dbReference>
<keyword evidence="3 7" id="KW-0133">Cell shape</keyword>
<feature type="binding site" evidence="7">
    <location>
        <begin position="9"/>
        <end position="10"/>
    </location>
    <ligand>
        <name>substrate</name>
    </ligand>
</feature>
<dbReference type="GO" id="GO:0008881">
    <property type="term" value="F:glutamate racemase activity"/>
    <property type="evidence" value="ECO:0007669"/>
    <property type="project" value="UniProtKB-EC"/>
</dbReference>
<dbReference type="PANTHER" id="PTHR21198:SF2">
    <property type="entry name" value="GLUTAMATE RACEMASE"/>
    <property type="match status" value="1"/>
</dbReference>
<evidence type="ECO:0000313" key="9">
    <source>
        <dbReference type="Proteomes" id="UP001597380"/>
    </source>
</evidence>
<feature type="active site" description="Proton donor/acceptor" evidence="7">
    <location>
        <position position="184"/>
    </location>
</feature>
<feature type="active site" description="Proton donor/acceptor" evidence="7">
    <location>
        <position position="73"/>
    </location>
</feature>